<sequence length="119" mass="13313">MSSKQCQNLIDVDAAPQASYPQYSRTRFLDWQYLSEVVSTIKIHGKILSICAAYQIWELIMGDARACTYLSGVPLKQTHQGIPASFPSVKALNCWTSPNIKQYEGYTTDFGVGVNLNFN</sequence>
<gene>
    <name evidence="1" type="ORF">OXYTRIMIC_098</name>
</gene>
<accession>A0A073HX81</accession>
<dbReference type="EMBL" id="ARYC01012630">
    <property type="protein sequence ID" value="KEJ82598.1"/>
    <property type="molecule type" value="Genomic_DNA"/>
</dbReference>
<keyword evidence="1" id="KW-0378">Hydrolase</keyword>
<dbReference type="AlphaFoldDB" id="A0A073HX81"/>
<reference evidence="2" key="1">
    <citation type="journal article" date="2014" name="Cell">
        <title>The Architecture of a Scrambled Genome Reveals Massive Levels of Genomic Rearrangement during Development.</title>
        <authorList>
            <person name="Chen X."/>
            <person name="Bracht J.R."/>
            <person name="Goldman A.D."/>
            <person name="Dolzhenko E."/>
            <person name="Clay D.M."/>
            <person name="Swart E.C."/>
            <person name="Perlman D.H."/>
            <person name="Doak T.G."/>
            <person name="Stuart A."/>
            <person name="Amemiya C.T."/>
            <person name="Sebra R.P."/>
            <person name="Landweber L.F."/>
        </authorList>
    </citation>
    <scope>NUCLEOTIDE SEQUENCE [LARGE SCALE GENOMIC DNA]</scope>
    <source>
        <strain evidence="2">JRB310</strain>
    </source>
</reference>
<protein>
    <submittedName>
        <fullName evidence="1">Glycosyl hydrolases family 25 protein</fullName>
    </submittedName>
</protein>
<dbReference type="Proteomes" id="UP000053232">
    <property type="component" value="Unassembled WGS sequence"/>
</dbReference>
<name>A0A073HX81_9SPIT</name>
<comment type="caution">
    <text evidence="1">The sequence shown here is derived from an EMBL/GenBank/DDBJ whole genome shotgun (WGS) entry which is preliminary data.</text>
</comment>
<organism evidence="1 2">
    <name type="scientific">Oxytricha trifallax</name>
    <dbReference type="NCBI Taxonomy" id="1172189"/>
    <lineage>
        <taxon>Eukaryota</taxon>
        <taxon>Sar</taxon>
        <taxon>Alveolata</taxon>
        <taxon>Ciliophora</taxon>
        <taxon>Intramacronucleata</taxon>
        <taxon>Spirotrichea</taxon>
        <taxon>Stichotrichia</taxon>
        <taxon>Sporadotrichida</taxon>
        <taxon>Oxytrichidae</taxon>
        <taxon>Oxytrichinae</taxon>
        <taxon>Oxytricha</taxon>
    </lineage>
</organism>
<proteinExistence type="predicted"/>
<evidence type="ECO:0000313" key="1">
    <source>
        <dbReference type="EMBL" id="KEJ82598.1"/>
    </source>
</evidence>
<dbReference type="GO" id="GO:0016787">
    <property type="term" value="F:hydrolase activity"/>
    <property type="evidence" value="ECO:0007669"/>
    <property type="project" value="UniProtKB-KW"/>
</dbReference>
<evidence type="ECO:0000313" key="2">
    <source>
        <dbReference type="Proteomes" id="UP000053232"/>
    </source>
</evidence>
<keyword evidence="2" id="KW-1185">Reference proteome</keyword>